<reference evidence="3" key="1">
    <citation type="submission" date="2022-01" db="EMBL/GenBank/DDBJ databases">
        <title>Comparative genomics reveals a dynamic genome evolution in the ectomycorrhizal milk-cap (Lactarius) mushrooms.</title>
        <authorList>
            <consortium name="DOE Joint Genome Institute"/>
            <person name="Lebreton A."/>
            <person name="Tang N."/>
            <person name="Kuo A."/>
            <person name="LaButti K."/>
            <person name="Drula E."/>
            <person name="Barry K."/>
            <person name="Clum A."/>
            <person name="Lipzen A."/>
            <person name="Mousain D."/>
            <person name="Ng V."/>
            <person name="Wang R."/>
            <person name="Wang X."/>
            <person name="Dai Y."/>
            <person name="Henrissat B."/>
            <person name="Grigoriev I.V."/>
            <person name="Guerin-Laguette A."/>
            <person name="Yu F."/>
            <person name="Martin F.M."/>
        </authorList>
    </citation>
    <scope>NUCLEOTIDE SEQUENCE</scope>
    <source>
        <strain evidence="3">QP</strain>
    </source>
</reference>
<keyword evidence="2" id="KW-0812">Transmembrane</keyword>
<keyword evidence="2" id="KW-1133">Transmembrane helix</keyword>
<feature type="region of interest" description="Disordered" evidence="1">
    <location>
        <begin position="515"/>
        <end position="539"/>
    </location>
</feature>
<gene>
    <name evidence="3" type="ORF">EDB92DRAFT_1817831</name>
</gene>
<keyword evidence="2" id="KW-0472">Membrane</keyword>
<sequence length="539" mass="59990">MSQTYVLKRRSSLGDSPRRCATKPTKYLRISQQAVLDEFFTGEPPLTEEPYTIGHLSVVDTLDLREGLPQHNPTTSPSSATSNFELPPGRYLQLINSEHIPRYTKNVTVQVTLYSPDSQIIKSLGRPRERTYFEIPPLTTTFLYSPEIGLEQGSLREDCAPWVPATHPDGALYFFDEDRTGGYSGLITTLATKPDMYETGHMISELFAVRSPAHVKHRLEYLYWLGFYVSIDVLLGPIGLSFQPFSRVAVSHLPSTMNSWGSCRMAAWVNLSYRSTLAIRLNRCYHRCDDLKVFNSAIRCWDNAANDQTWSDTGLVYHTASIILFLAPEGHLRELKDVWVDEVIIQENWTNLISGILKEWKQLILLKTFNITRMVPQSTVMLSVNVRFLAVPGVVISNLNNVTSPSQVVIFTSPAQVASCMSIVASAGSIVIGLLLVHRNSTKQNEDPAGADGDISVALLLSCFRNSNISTRISVAVTSLVVIATILWCHTKRLGNLMTMWWCFSVNCDSSSRSPSSLGHAGRVHSMPDREKAGSSSAP</sequence>
<evidence type="ECO:0000313" key="4">
    <source>
        <dbReference type="Proteomes" id="UP001201163"/>
    </source>
</evidence>
<evidence type="ECO:0000256" key="2">
    <source>
        <dbReference type="SAM" id="Phobius"/>
    </source>
</evidence>
<evidence type="ECO:0000256" key="1">
    <source>
        <dbReference type="SAM" id="MobiDB-lite"/>
    </source>
</evidence>
<organism evidence="3 4">
    <name type="scientific">Lactarius akahatsu</name>
    <dbReference type="NCBI Taxonomy" id="416441"/>
    <lineage>
        <taxon>Eukaryota</taxon>
        <taxon>Fungi</taxon>
        <taxon>Dikarya</taxon>
        <taxon>Basidiomycota</taxon>
        <taxon>Agaricomycotina</taxon>
        <taxon>Agaricomycetes</taxon>
        <taxon>Russulales</taxon>
        <taxon>Russulaceae</taxon>
        <taxon>Lactarius</taxon>
    </lineage>
</organism>
<proteinExistence type="predicted"/>
<accession>A0AAD4LCH3</accession>
<keyword evidence="4" id="KW-1185">Reference proteome</keyword>
<dbReference type="Proteomes" id="UP001201163">
    <property type="component" value="Unassembled WGS sequence"/>
</dbReference>
<feature type="transmembrane region" description="Helical" evidence="2">
    <location>
        <begin position="417"/>
        <end position="437"/>
    </location>
</feature>
<feature type="region of interest" description="Disordered" evidence="1">
    <location>
        <begin position="1"/>
        <end position="20"/>
    </location>
</feature>
<feature type="transmembrane region" description="Helical" evidence="2">
    <location>
        <begin position="469"/>
        <end position="490"/>
    </location>
</feature>
<dbReference type="AlphaFoldDB" id="A0AAD4LCH3"/>
<dbReference type="EMBL" id="JAKELL010000045">
    <property type="protein sequence ID" value="KAH8987920.1"/>
    <property type="molecule type" value="Genomic_DNA"/>
</dbReference>
<name>A0AAD4LCH3_9AGAM</name>
<protein>
    <submittedName>
        <fullName evidence="3">Uncharacterized protein</fullName>
    </submittedName>
</protein>
<comment type="caution">
    <text evidence="3">The sequence shown here is derived from an EMBL/GenBank/DDBJ whole genome shotgun (WGS) entry which is preliminary data.</text>
</comment>
<evidence type="ECO:0000313" key="3">
    <source>
        <dbReference type="EMBL" id="KAH8987920.1"/>
    </source>
</evidence>